<evidence type="ECO:0000259" key="7">
    <source>
        <dbReference type="PROSITE" id="PS50888"/>
    </source>
</evidence>
<evidence type="ECO:0000313" key="9">
    <source>
        <dbReference type="Proteomes" id="UP000289152"/>
    </source>
</evidence>
<dbReference type="InParanoid" id="A0A4Q1BR64"/>
<dbReference type="Proteomes" id="UP000289152">
    <property type="component" value="Unassembled WGS sequence"/>
</dbReference>
<feature type="region of interest" description="Disordered" evidence="6">
    <location>
        <begin position="1"/>
        <end position="62"/>
    </location>
</feature>
<keyword evidence="4" id="KW-0804">Transcription</keyword>
<dbReference type="Gene3D" id="4.10.280.10">
    <property type="entry name" value="Helix-loop-helix DNA-binding domain"/>
    <property type="match status" value="1"/>
</dbReference>
<keyword evidence="1" id="KW-0805">Transcription regulation</keyword>
<feature type="compositionally biased region" description="Low complexity" evidence="6">
    <location>
        <begin position="314"/>
        <end position="323"/>
    </location>
</feature>
<dbReference type="PROSITE" id="PS50888">
    <property type="entry name" value="BHLH"/>
    <property type="match status" value="1"/>
</dbReference>
<proteinExistence type="predicted"/>
<name>A0A4Q1BR64_TREME</name>
<organism evidence="8 9">
    <name type="scientific">Tremella mesenterica</name>
    <name type="common">Jelly fungus</name>
    <dbReference type="NCBI Taxonomy" id="5217"/>
    <lineage>
        <taxon>Eukaryota</taxon>
        <taxon>Fungi</taxon>
        <taxon>Dikarya</taxon>
        <taxon>Basidiomycota</taxon>
        <taxon>Agaricomycotina</taxon>
        <taxon>Tremellomycetes</taxon>
        <taxon>Tremellales</taxon>
        <taxon>Tremellaceae</taxon>
        <taxon>Tremella</taxon>
    </lineage>
</organism>
<evidence type="ECO:0000256" key="2">
    <source>
        <dbReference type="ARBA" id="ARBA00023125"/>
    </source>
</evidence>
<keyword evidence="3" id="KW-0010">Activator</keyword>
<gene>
    <name evidence="8" type="ORF">M231_02289</name>
</gene>
<dbReference type="PANTHER" id="PTHR10328">
    <property type="entry name" value="PROTEIN MAX MYC-ASSOCIATED FACTOR X"/>
    <property type="match status" value="1"/>
</dbReference>
<dbReference type="GO" id="GO:0045944">
    <property type="term" value="P:positive regulation of transcription by RNA polymerase II"/>
    <property type="evidence" value="ECO:0007669"/>
    <property type="project" value="TreeGrafter"/>
</dbReference>
<feature type="compositionally biased region" description="Basic and acidic residues" evidence="6">
    <location>
        <begin position="51"/>
        <end position="62"/>
    </location>
</feature>
<evidence type="ECO:0000256" key="6">
    <source>
        <dbReference type="SAM" id="MobiDB-lite"/>
    </source>
</evidence>
<evidence type="ECO:0000313" key="8">
    <source>
        <dbReference type="EMBL" id="RXK40456.1"/>
    </source>
</evidence>
<dbReference type="OMA" id="WTSEMEE"/>
<keyword evidence="9" id="KW-1185">Reference proteome</keyword>
<dbReference type="STRING" id="5217.A0A4Q1BR64"/>
<dbReference type="Pfam" id="PF00010">
    <property type="entry name" value="HLH"/>
    <property type="match status" value="1"/>
</dbReference>
<reference evidence="8 9" key="1">
    <citation type="submission" date="2016-06" db="EMBL/GenBank/DDBJ databases">
        <title>Evolution of pathogenesis and genome organization in the Tremellales.</title>
        <authorList>
            <person name="Cuomo C."/>
            <person name="Litvintseva A."/>
            <person name="Heitman J."/>
            <person name="Chen Y."/>
            <person name="Sun S."/>
            <person name="Springer D."/>
            <person name="Dromer F."/>
            <person name="Young S."/>
            <person name="Zeng Q."/>
            <person name="Chapman S."/>
            <person name="Gujja S."/>
            <person name="Saif S."/>
            <person name="Birren B."/>
        </authorList>
    </citation>
    <scope>NUCLEOTIDE SEQUENCE [LARGE SCALE GENOMIC DNA]</scope>
    <source>
        <strain evidence="8 9">ATCC 28783</strain>
    </source>
</reference>
<evidence type="ECO:0000256" key="5">
    <source>
        <dbReference type="ARBA" id="ARBA00023242"/>
    </source>
</evidence>
<feature type="region of interest" description="Disordered" evidence="6">
    <location>
        <begin position="284"/>
        <end position="323"/>
    </location>
</feature>
<dbReference type="EMBL" id="SDIL01000018">
    <property type="protein sequence ID" value="RXK40456.1"/>
    <property type="molecule type" value="Genomic_DNA"/>
</dbReference>
<evidence type="ECO:0000256" key="3">
    <source>
        <dbReference type="ARBA" id="ARBA00023159"/>
    </source>
</evidence>
<dbReference type="PANTHER" id="PTHR10328:SF3">
    <property type="entry name" value="PROTEIN MAX"/>
    <property type="match status" value="1"/>
</dbReference>
<dbReference type="SMART" id="SM00353">
    <property type="entry name" value="HLH"/>
    <property type="match status" value="1"/>
</dbReference>
<accession>A0A4Q1BR64</accession>
<keyword evidence="2" id="KW-0238">DNA-binding</keyword>
<comment type="caution">
    <text evidence="8">The sequence shown here is derived from an EMBL/GenBank/DDBJ whole genome shotgun (WGS) entry which is preliminary data.</text>
</comment>
<dbReference type="GO" id="GO:0046983">
    <property type="term" value="F:protein dimerization activity"/>
    <property type="evidence" value="ECO:0007669"/>
    <property type="project" value="InterPro"/>
</dbReference>
<dbReference type="InterPro" id="IPR036638">
    <property type="entry name" value="HLH_DNA-bd_sf"/>
</dbReference>
<dbReference type="SUPFAM" id="SSF47459">
    <property type="entry name" value="HLH, helix-loop-helix DNA-binding domain"/>
    <property type="match status" value="1"/>
</dbReference>
<feature type="domain" description="BHLH" evidence="7">
    <location>
        <begin position="54"/>
        <end position="106"/>
    </location>
</feature>
<evidence type="ECO:0000256" key="4">
    <source>
        <dbReference type="ARBA" id="ARBA00023163"/>
    </source>
</evidence>
<dbReference type="GO" id="GO:0003700">
    <property type="term" value="F:DNA-binding transcription factor activity"/>
    <property type="evidence" value="ECO:0007669"/>
    <property type="project" value="TreeGrafter"/>
</dbReference>
<dbReference type="AlphaFoldDB" id="A0A4Q1BR64"/>
<evidence type="ECO:0000256" key="1">
    <source>
        <dbReference type="ARBA" id="ARBA00023015"/>
    </source>
</evidence>
<dbReference type="GO" id="GO:0090575">
    <property type="term" value="C:RNA polymerase II transcription regulator complex"/>
    <property type="evidence" value="ECO:0007669"/>
    <property type="project" value="TreeGrafter"/>
</dbReference>
<dbReference type="GO" id="GO:0003677">
    <property type="term" value="F:DNA binding"/>
    <property type="evidence" value="ECO:0007669"/>
    <property type="project" value="UniProtKB-KW"/>
</dbReference>
<feature type="compositionally biased region" description="Polar residues" evidence="6">
    <location>
        <begin position="1"/>
        <end position="43"/>
    </location>
</feature>
<dbReference type="OrthoDB" id="8964853at2759"/>
<dbReference type="InterPro" id="IPR011598">
    <property type="entry name" value="bHLH_dom"/>
</dbReference>
<feature type="compositionally biased region" description="Acidic residues" evidence="6">
    <location>
        <begin position="171"/>
        <end position="181"/>
    </location>
</feature>
<sequence length="466" mass="50864">MTTLSPFSGSPNSVKNDITNSPQLTQTTTQSNIKSSVPSNTSKSKPRKRVNTAEKRNQHNAIERARRETLNGKFHSLARLLPALASSRRPSKAAIVNGSINHLTRSRDDRLFAAKILRAVIAERDQLLAENNTFRKAAGCPPREASDHMHEMERICAVEDEVFGTFPSFDADGEGEDDDEMSSSGVEQPSTATFHPATGNGLVTPRPSSDFDVSINQANPQNMFNVSMTSTAPRQPQTTNVTATATINGMNWSQEFAYDMAATAATGTGTGMNFSTGFMTDSVERASSGSPTTSQQGIYTPPATVPSNEVMYGPSMTTPSPRSTSQVEEKVVQTPMVAQAQQWSTTNMLLQQYQQAQRQAQMNSQAQLQVQPQLQPRQIQTPNMGQVYGGLMFPHSTQSTAYTEQFLDSLLSQTVQEQGQVEMWRQSSVGNVQPTVGDIKNAVRTGMDLGMNMATMWQDQAVEGFC</sequence>
<dbReference type="CDD" id="cd00083">
    <property type="entry name" value="bHLH_SF"/>
    <property type="match status" value="1"/>
</dbReference>
<keyword evidence="5" id="KW-0539">Nucleus</keyword>
<feature type="compositionally biased region" description="Polar residues" evidence="6">
    <location>
        <begin position="284"/>
        <end position="298"/>
    </location>
</feature>
<dbReference type="VEuPathDB" id="FungiDB:TREMEDRAFT_74726"/>
<protein>
    <recommendedName>
        <fullName evidence="7">BHLH domain-containing protein</fullName>
    </recommendedName>
</protein>
<feature type="region of interest" description="Disordered" evidence="6">
    <location>
        <begin position="169"/>
        <end position="210"/>
    </location>
</feature>